<proteinExistence type="predicted"/>
<protein>
    <submittedName>
        <fullName evidence="2">Uncharacterized protein</fullName>
    </submittedName>
</protein>
<keyword evidence="1" id="KW-0472">Membrane</keyword>
<name>A0A8H6LYL9_9AGAR</name>
<accession>A0A8H6LYL9</accession>
<evidence type="ECO:0000313" key="2">
    <source>
        <dbReference type="EMBL" id="KAF6746854.1"/>
    </source>
</evidence>
<reference evidence="2 3" key="1">
    <citation type="submission" date="2020-07" db="EMBL/GenBank/DDBJ databases">
        <title>Comparative genomics of pyrophilous fungi reveals a link between fire events and developmental genes.</title>
        <authorList>
            <consortium name="DOE Joint Genome Institute"/>
            <person name="Steindorff A.S."/>
            <person name="Carver A."/>
            <person name="Calhoun S."/>
            <person name="Stillman K."/>
            <person name="Liu H."/>
            <person name="Lipzen A."/>
            <person name="Pangilinan J."/>
            <person name="Labutti K."/>
            <person name="Bruns T.D."/>
            <person name="Grigoriev I.V."/>
        </authorList>
    </citation>
    <scope>NUCLEOTIDE SEQUENCE [LARGE SCALE GENOMIC DNA]</scope>
    <source>
        <strain evidence="2 3">CBS 144469</strain>
    </source>
</reference>
<keyword evidence="1" id="KW-1133">Transmembrane helix</keyword>
<gene>
    <name evidence="2" type="ORF">DFP72DRAFT_1175282</name>
</gene>
<feature type="transmembrane region" description="Helical" evidence="1">
    <location>
        <begin position="110"/>
        <end position="131"/>
    </location>
</feature>
<dbReference type="OrthoDB" id="2958382at2759"/>
<dbReference type="AlphaFoldDB" id="A0A8H6LYL9"/>
<keyword evidence="3" id="KW-1185">Reference proteome</keyword>
<keyword evidence="1" id="KW-0812">Transmembrane</keyword>
<dbReference type="Proteomes" id="UP000521943">
    <property type="component" value="Unassembled WGS sequence"/>
</dbReference>
<comment type="caution">
    <text evidence="2">The sequence shown here is derived from an EMBL/GenBank/DDBJ whole genome shotgun (WGS) entry which is preliminary data.</text>
</comment>
<evidence type="ECO:0000313" key="3">
    <source>
        <dbReference type="Proteomes" id="UP000521943"/>
    </source>
</evidence>
<organism evidence="2 3">
    <name type="scientific">Ephemerocybe angulata</name>
    <dbReference type="NCBI Taxonomy" id="980116"/>
    <lineage>
        <taxon>Eukaryota</taxon>
        <taxon>Fungi</taxon>
        <taxon>Dikarya</taxon>
        <taxon>Basidiomycota</taxon>
        <taxon>Agaricomycotina</taxon>
        <taxon>Agaricomycetes</taxon>
        <taxon>Agaricomycetidae</taxon>
        <taxon>Agaricales</taxon>
        <taxon>Agaricineae</taxon>
        <taxon>Psathyrellaceae</taxon>
        <taxon>Ephemerocybe</taxon>
    </lineage>
</organism>
<dbReference type="EMBL" id="JACGCI010000087">
    <property type="protein sequence ID" value="KAF6746854.1"/>
    <property type="molecule type" value="Genomic_DNA"/>
</dbReference>
<evidence type="ECO:0000256" key="1">
    <source>
        <dbReference type="SAM" id="Phobius"/>
    </source>
</evidence>
<sequence length="173" mass="19035">MSYKYPKCLTLAPPLIGLAQIKRHRAGNGASGFETPDAGRTFAGPSFGSQHRPCFSTYHLFRSHLQRLDMSQYHRLPAQEPENDQFELDAPTTPSKAPKVAIQKRSTDKVVQWITAILLLNVVVLVLNVYLSTGTAARVAMFQEKPLSALPRPDPLYGISRKAPSTVSAAPHV</sequence>